<feature type="transmembrane region" description="Helical" evidence="1">
    <location>
        <begin position="139"/>
        <end position="162"/>
    </location>
</feature>
<organism evidence="2 3">
    <name type="scientific">Dyadobacter sandarakinus</name>
    <dbReference type="NCBI Taxonomy" id="2747268"/>
    <lineage>
        <taxon>Bacteria</taxon>
        <taxon>Pseudomonadati</taxon>
        <taxon>Bacteroidota</taxon>
        <taxon>Cytophagia</taxon>
        <taxon>Cytophagales</taxon>
        <taxon>Spirosomataceae</taxon>
        <taxon>Dyadobacter</taxon>
    </lineage>
</organism>
<proteinExistence type="predicted"/>
<sequence length="171" mass="19429">MKITTFAIKVWRWMSLALVLGALAWTYSLFPDQVAVDFTESGLAERYVSKEHIFYIVMGIFLINNVGLAGLARPLPKVNPIHLPIFKKKVWAQYPEQLGEHLVNWLYCLVAVINTITGFSLFALATINSSQYKLDVFDFSWVFYLGVALLIGVFLLPFGLLWTPVPDDKLE</sequence>
<evidence type="ECO:0000256" key="1">
    <source>
        <dbReference type="SAM" id="Phobius"/>
    </source>
</evidence>
<protein>
    <submittedName>
        <fullName evidence="2">Uncharacterized protein</fullName>
    </submittedName>
</protein>
<reference evidence="2 3" key="1">
    <citation type="submission" date="2020-06" db="EMBL/GenBank/DDBJ databases">
        <title>Dyadobacter sandarakinus sp. nov., isolated from the soil of the Arctic Yellow River Station.</title>
        <authorList>
            <person name="Zhang Y."/>
            <person name="Peng F."/>
        </authorList>
    </citation>
    <scope>NUCLEOTIDE SEQUENCE [LARGE SCALE GENOMIC DNA]</scope>
    <source>
        <strain evidence="2 3">Q3-56</strain>
    </source>
</reference>
<evidence type="ECO:0000313" key="3">
    <source>
        <dbReference type="Proteomes" id="UP000612680"/>
    </source>
</evidence>
<dbReference type="EMBL" id="CP056775">
    <property type="protein sequence ID" value="QRR03314.1"/>
    <property type="molecule type" value="Genomic_DNA"/>
</dbReference>
<keyword evidence="1" id="KW-0472">Membrane</keyword>
<keyword evidence="1" id="KW-1133">Transmembrane helix</keyword>
<keyword evidence="3" id="KW-1185">Reference proteome</keyword>
<dbReference type="Proteomes" id="UP000612680">
    <property type="component" value="Chromosome"/>
</dbReference>
<dbReference type="RefSeq" id="WP_204659134.1">
    <property type="nucleotide sequence ID" value="NZ_CP056775.1"/>
</dbReference>
<feature type="transmembrane region" description="Helical" evidence="1">
    <location>
        <begin position="52"/>
        <end position="72"/>
    </location>
</feature>
<keyword evidence="1" id="KW-0812">Transmembrane</keyword>
<feature type="transmembrane region" description="Helical" evidence="1">
    <location>
        <begin position="105"/>
        <end position="127"/>
    </location>
</feature>
<accession>A0ABX7IBK7</accession>
<gene>
    <name evidence="2" type="ORF">HWI92_21535</name>
</gene>
<evidence type="ECO:0000313" key="2">
    <source>
        <dbReference type="EMBL" id="QRR03314.1"/>
    </source>
</evidence>
<name>A0ABX7IBK7_9BACT</name>